<dbReference type="InterPro" id="IPR000719">
    <property type="entry name" value="Prot_kinase_dom"/>
</dbReference>
<dbReference type="PROSITE" id="PS50011">
    <property type="entry name" value="PROTEIN_KINASE_DOM"/>
    <property type="match status" value="1"/>
</dbReference>
<evidence type="ECO:0000256" key="3">
    <source>
        <dbReference type="ARBA" id="ARBA00022679"/>
    </source>
</evidence>
<feature type="domain" description="Protein kinase" evidence="9">
    <location>
        <begin position="10"/>
        <end position="274"/>
    </location>
</feature>
<dbReference type="SMART" id="SM00220">
    <property type="entry name" value="S_TKc"/>
    <property type="match status" value="1"/>
</dbReference>
<dbReference type="Proteomes" id="UP000647860">
    <property type="component" value="Unassembled WGS sequence"/>
</dbReference>
<dbReference type="InterPro" id="IPR008271">
    <property type="entry name" value="Ser/Thr_kinase_AS"/>
</dbReference>
<organism evidence="10 11">
    <name type="scientific">Micromonospora gifhornensis</name>
    <dbReference type="NCBI Taxonomy" id="84594"/>
    <lineage>
        <taxon>Bacteria</taxon>
        <taxon>Bacillati</taxon>
        <taxon>Actinomycetota</taxon>
        <taxon>Actinomycetes</taxon>
        <taxon>Micromonosporales</taxon>
        <taxon>Micromonosporaceae</taxon>
        <taxon>Micromonospora</taxon>
    </lineage>
</organism>
<dbReference type="EMBL" id="BOPA01000034">
    <property type="protein sequence ID" value="GIJ17916.1"/>
    <property type="molecule type" value="Genomic_DNA"/>
</dbReference>
<dbReference type="CDD" id="cd14014">
    <property type="entry name" value="STKc_PknB_like"/>
    <property type="match status" value="1"/>
</dbReference>
<sequence length="539" mass="58397">MATSINGRYELEDLPVGRGGMGEVYLGRDTRLDREIAVKFIRFPDGEPDQDYVRRFVRESRITARLEHPGVPAVYDVGTHQGRPFLVMQRIRGISLADLVAEQGPLPVGWASAIAAQVCAVLAVAHQASLVHRDLKPANLMLEPDGGVKVLDFGLAVAPDRPDFSKITITGQPLGTPAYMAPEQIQANISGPATDLYALGCTLHEMLTGDRLFTGSTSYDVMSKQVSHAPTPIRGVRADVPAELERLILDLLEKKPEDRPADAHAVYRRLMPLATALGPLPGVLHPPSEPSPTRMYAAMLSRVFGGSTVPDADRGSREPSPYRPDPTDVAPPAPPAAPAPPRARRAGRPDAQAGRADVRRARDEARRLLGQARYSQAADVLAAAVDVAVTAYGASDPDVLRLRFEYANALFDGGDYRAAAPVFQQLAEELTGGSEDELALQCRLKEATCQALTGQTGQALRQLEGLLVEHRRTYGEDDPRTTELRRQIGLLQLGSGQPDDAAQTLGQLLDDLTRLHGPQHPSVREVSDLLAGLRRSRTR</sequence>
<dbReference type="Gene3D" id="1.10.510.10">
    <property type="entry name" value="Transferase(Phosphotransferase) domain 1"/>
    <property type="match status" value="1"/>
</dbReference>
<evidence type="ECO:0000313" key="11">
    <source>
        <dbReference type="Proteomes" id="UP000647860"/>
    </source>
</evidence>
<dbReference type="InterPro" id="IPR011009">
    <property type="entry name" value="Kinase-like_dom_sf"/>
</dbReference>
<dbReference type="EC" id="2.7.11.1" evidence="1"/>
<gene>
    <name evidence="10" type="ORF">Vgi01_46000</name>
</gene>
<keyword evidence="3" id="KW-0808">Transferase</keyword>
<dbReference type="RefSeq" id="WP_239089114.1">
    <property type="nucleotide sequence ID" value="NZ_BAAAGZ010000074.1"/>
</dbReference>
<dbReference type="SUPFAM" id="SSF48452">
    <property type="entry name" value="TPR-like"/>
    <property type="match status" value="1"/>
</dbReference>
<dbReference type="InterPro" id="IPR011990">
    <property type="entry name" value="TPR-like_helical_dom_sf"/>
</dbReference>
<dbReference type="InterPro" id="IPR017441">
    <property type="entry name" value="Protein_kinase_ATP_BS"/>
</dbReference>
<keyword evidence="5" id="KW-0418">Kinase</keyword>
<feature type="compositionally biased region" description="Pro residues" evidence="8">
    <location>
        <begin position="321"/>
        <end position="341"/>
    </location>
</feature>
<evidence type="ECO:0000256" key="5">
    <source>
        <dbReference type="ARBA" id="ARBA00022777"/>
    </source>
</evidence>
<dbReference type="SUPFAM" id="SSF56112">
    <property type="entry name" value="Protein kinase-like (PK-like)"/>
    <property type="match status" value="1"/>
</dbReference>
<protein>
    <recommendedName>
        <fullName evidence="1">non-specific serine/threonine protein kinase</fullName>
        <ecNumber evidence="1">2.7.11.1</ecNumber>
    </recommendedName>
</protein>
<keyword evidence="2" id="KW-0723">Serine/threonine-protein kinase</keyword>
<dbReference type="Gene3D" id="3.30.200.20">
    <property type="entry name" value="Phosphorylase Kinase, domain 1"/>
    <property type="match status" value="1"/>
</dbReference>
<evidence type="ECO:0000256" key="1">
    <source>
        <dbReference type="ARBA" id="ARBA00012513"/>
    </source>
</evidence>
<evidence type="ECO:0000313" key="10">
    <source>
        <dbReference type="EMBL" id="GIJ17916.1"/>
    </source>
</evidence>
<keyword evidence="6 7" id="KW-0067">ATP-binding</keyword>
<accession>A0ABQ4IJ87</accession>
<dbReference type="PANTHER" id="PTHR43289:SF6">
    <property type="entry name" value="SERINE_THREONINE-PROTEIN KINASE NEKL-3"/>
    <property type="match status" value="1"/>
</dbReference>
<dbReference type="PROSITE" id="PS00108">
    <property type="entry name" value="PROTEIN_KINASE_ST"/>
    <property type="match status" value="1"/>
</dbReference>
<reference evidence="10 11" key="1">
    <citation type="submission" date="2021-01" db="EMBL/GenBank/DDBJ databases">
        <title>Whole genome shotgun sequence of Verrucosispora gifhornensis NBRC 16317.</title>
        <authorList>
            <person name="Komaki H."/>
            <person name="Tamura T."/>
        </authorList>
    </citation>
    <scope>NUCLEOTIDE SEQUENCE [LARGE SCALE GENOMIC DNA]</scope>
    <source>
        <strain evidence="10 11">NBRC 16317</strain>
    </source>
</reference>
<keyword evidence="4 7" id="KW-0547">Nucleotide-binding</keyword>
<proteinExistence type="predicted"/>
<evidence type="ECO:0000256" key="2">
    <source>
        <dbReference type="ARBA" id="ARBA00022527"/>
    </source>
</evidence>
<keyword evidence="11" id="KW-1185">Reference proteome</keyword>
<dbReference type="Pfam" id="PF00069">
    <property type="entry name" value="Pkinase"/>
    <property type="match status" value="1"/>
</dbReference>
<dbReference type="PROSITE" id="PS00107">
    <property type="entry name" value="PROTEIN_KINASE_ATP"/>
    <property type="match status" value="1"/>
</dbReference>
<evidence type="ECO:0000256" key="4">
    <source>
        <dbReference type="ARBA" id="ARBA00022741"/>
    </source>
</evidence>
<comment type="caution">
    <text evidence="10">The sequence shown here is derived from an EMBL/GenBank/DDBJ whole genome shotgun (WGS) entry which is preliminary data.</text>
</comment>
<name>A0ABQ4IJ87_9ACTN</name>
<dbReference type="Gene3D" id="1.25.40.10">
    <property type="entry name" value="Tetratricopeptide repeat domain"/>
    <property type="match status" value="1"/>
</dbReference>
<evidence type="ECO:0000259" key="9">
    <source>
        <dbReference type="PROSITE" id="PS50011"/>
    </source>
</evidence>
<feature type="region of interest" description="Disordered" evidence="8">
    <location>
        <begin position="307"/>
        <end position="359"/>
    </location>
</feature>
<evidence type="ECO:0000256" key="7">
    <source>
        <dbReference type="PROSITE-ProRule" id="PRU10141"/>
    </source>
</evidence>
<feature type="binding site" evidence="7">
    <location>
        <position position="39"/>
    </location>
    <ligand>
        <name>ATP</name>
        <dbReference type="ChEBI" id="CHEBI:30616"/>
    </ligand>
</feature>
<dbReference type="PANTHER" id="PTHR43289">
    <property type="entry name" value="MITOGEN-ACTIVATED PROTEIN KINASE KINASE KINASE 20-RELATED"/>
    <property type="match status" value="1"/>
</dbReference>
<evidence type="ECO:0000256" key="6">
    <source>
        <dbReference type="ARBA" id="ARBA00022840"/>
    </source>
</evidence>
<evidence type="ECO:0000256" key="8">
    <source>
        <dbReference type="SAM" id="MobiDB-lite"/>
    </source>
</evidence>